<evidence type="ECO:0000313" key="2">
    <source>
        <dbReference type="EMBL" id="SFA72706.1"/>
    </source>
</evidence>
<dbReference type="RefSeq" id="WP_091667811.1">
    <property type="nucleotide sequence ID" value="NZ_FOKG01000001.1"/>
</dbReference>
<name>A0A1I0VAT7_9PSEU</name>
<dbReference type="OrthoDB" id="9804395at2"/>
<dbReference type="GO" id="GO:0004622">
    <property type="term" value="F:phosphatidylcholine lysophospholipase activity"/>
    <property type="evidence" value="ECO:0007669"/>
    <property type="project" value="TreeGrafter"/>
</dbReference>
<dbReference type="STRING" id="490629.SAMN05216266_10181"/>
<dbReference type="InterPro" id="IPR051532">
    <property type="entry name" value="Ester_Hydrolysis_Enzymes"/>
</dbReference>
<dbReference type="Gene3D" id="3.40.50.1110">
    <property type="entry name" value="SGNH hydrolase"/>
    <property type="match status" value="1"/>
</dbReference>
<reference evidence="3" key="1">
    <citation type="submission" date="2016-10" db="EMBL/GenBank/DDBJ databases">
        <authorList>
            <person name="Varghese N."/>
            <person name="Submissions S."/>
        </authorList>
    </citation>
    <scope>NUCLEOTIDE SEQUENCE [LARGE SCALE GENOMIC DNA]</scope>
    <source>
        <strain evidence="3">CGMCC 4.3568</strain>
    </source>
</reference>
<dbReference type="EMBL" id="FOKG01000001">
    <property type="protein sequence ID" value="SFA72706.1"/>
    <property type="molecule type" value="Genomic_DNA"/>
</dbReference>
<evidence type="ECO:0000259" key="1">
    <source>
        <dbReference type="Pfam" id="PF13472"/>
    </source>
</evidence>
<dbReference type="SUPFAM" id="SSF52266">
    <property type="entry name" value="SGNH hydrolase"/>
    <property type="match status" value="1"/>
</dbReference>
<dbReference type="CDD" id="cd01836">
    <property type="entry name" value="FeeA_FeeB_like"/>
    <property type="match status" value="1"/>
</dbReference>
<feature type="domain" description="SGNH hydrolase-type esterase" evidence="1">
    <location>
        <begin position="56"/>
        <end position="230"/>
    </location>
</feature>
<protein>
    <submittedName>
        <fullName evidence="2">Lysophospholipase L1</fullName>
    </submittedName>
</protein>
<gene>
    <name evidence="2" type="ORF">SAMN05216266_10181</name>
</gene>
<dbReference type="Proteomes" id="UP000243799">
    <property type="component" value="Unassembled WGS sequence"/>
</dbReference>
<organism evidence="2 3">
    <name type="scientific">Amycolatopsis marina</name>
    <dbReference type="NCBI Taxonomy" id="490629"/>
    <lineage>
        <taxon>Bacteria</taxon>
        <taxon>Bacillati</taxon>
        <taxon>Actinomycetota</taxon>
        <taxon>Actinomycetes</taxon>
        <taxon>Pseudonocardiales</taxon>
        <taxon>Pseudonocardiaceae</taxon>
        <taxon>Amycolatopsis</taxon>
    </lineage>
</organism>
<dbReference type="InterPro" id="IPR013830">
    <property type="entry name" value="SGNH_hydro"/>
</dbReference>
<dbReference type="InterPro" id="IPR036514">
    <property type="entry name" value="SGNH_hydro_sf"/>
</dbReference>
<dbReference type="AlphaFoldDB" id="A0A1I0VAT7"/>
<dbReference type="PANTHER" id="PTHR30383">
    <property type="entry name" value="THIOESTERASE 1/PROTEASE 1/LYSOPHOSPHOLIPASE L1"/>
    <property type="match status" value="1"/>
</dbReference>
<evidence type="ECO:0000313" key="3">
    <source>
        <dbReference type="Proteomes" id="UP000243799"/>
    </source>
</evidence>
<dbReference type="PANTHER" id="PTHR30383:SF24">
    <property type="entry name" value="THIOESTERASE 1_PROTEASE 1_LYSOPHOSPHOLIPASE L1"/>
    <property type="match status" value="1"/>
</dbReference>
<keyword evidence="3" id="KW-1185">Reference proteome</keyword>
<proteinExistence type="predicted"/>
<dbReference type="Pfam" id="PF13472">
    <property type="entry name" value="Lipase_GDSL_2"/>
    <property type="match status" value="1"/>
</dbReference>
<accession>A0A1I0VAT7</accession>
<sequence>MISSARPLLATAATVLLAPALLIQGRRVRRTTPRLPDAAGPTGGGTGAGSPLDLLVLGESTVAGVGARDHEEALTGQLASALAERSGRAVRWRALGRSGADARTVHAELLESACERRADLVVIALGVNDTVGLHGATRYRQDLLRLIGALRARLGAPPVLLAGVPPMSRFPTLPQPLRAVLGIRSRVLDSAAAELAALPGVLHAPMPAALLDPDSFADDGFHPGPAGYRIWAEQLAALAPIEQLRPVRPPS</sequence>